<reference evidence="3 4" key="1">
    <citation type="submission" date="2016-04" db="EMBL/GenBank/DDBJ databases">
        <title>Complete genome sequence of Dokdonella koreensis DS-123T.</title>
        <authorList>
            <person name="Kim J.F."/>
            <person name="Lee H."/>
            <person name="Kwak M.-J."/>
        </authorList>
    </citation>
    <scope>NUCLEOTIDE SEQUENCE [LARGE SCALE GENOMIC DNA]</scope>
    <source>
        <strain evidence="3 4">DS-123</strain>
    </source>
</reference>
<organism evidence="3 4">
    <name type="scientific">Dokdonella koreensis DS-123</name>
    <dbReference type="NCBI Taxonomy" id="1300342"/>
    <lineage>
        <taxon>Bacteria</taxon>
        <taxon>Pseudomonadati</taxon>
        <taxon>Pseudomonadota</taxon>
        <taxon>Gammaproteobacteria</taxon>
        <taxon>Lysobacterales</taxon>
        <taxon>Rhodanobacteraceae</taxon>
        <taxon>Dokdonella</taxon>
    </lineage>
</organism>
<dbReference type="InterPro" id="IPR012042">
    <property type="entry name" value="NeuTTM/CthTTM-like"/>
</dbReference>
<protein>
    <recommendedName>
        <fullName evidence="2">CYTH domain-containing protein</fullName>
    </recommendedName>
</protein>
<dbReference type="PROSITE" id="PS51707">
    <property type="entry name" value="CYTH"/>
    <property type="match status" value="1"/>
</dbReference>
<name>A0A161HJ45_9GAMM</name>
<dbReference type="CDD" id="cd07891">
    <property type="entry name" value="CYTH-like_CthTTM-like_1"/>
    <property type="match status" value="1"/>
</dbReference>
<dbReference type="SUPFAM" id="SSF55154">
    <property type="entry name" value="CYTH-like phosphatases"/>
    <property type="match status" value="1"/>
</dbReference>
<dbReference type="InterPro" id="IPR023577">
    <property type="entry name" value="CYTH_domain"/>
</dbReference>
<dbReference type="PANTHER" id="PTHR40114:SF1">
    <property type="entry name" value="SLR0698 PROTEIN"/>
    <property type="match status" value="1"/>
</dbReference>
<dbReference type="Gene3D" id="2.40.320.10">
    <property type="entry name" value="Hypothetical Protein Pfu-838710-001"/>
    <property type="match status" value="1"/>
</dbReference>
<evidence type="ECO:0000259" key="2">
    <source>
        <dbReference type="PROSITE" id="PS51707"/>
    </source>
</evidence>
<evidence type="ECO:0000313" key="3">
    <source>
        <dbReference type="EMBL" id="ANB16540.1"/>
    </source>
</evidence>
<dbReference type="SMART" id="SM01118">
    <property type="entry name" value="CYTH"/>
    <property type="match status" value="1"/>
</dbReference>
<evidence type="ECO:0000256" key="1">
    <source>
        <dbReference type="PIRSR" id="PIRSR016487-1"/>
    </source>
</evidence>
<dbReference type="STRING" id="1300342.I596_503"/>
<sequence>MAVEIERKFLVAGETWRAQASRRLRMVQAYLAGPLPGIAGAPRCSVRVRIAGERAWLNIKSLQVGITRQEFEYPIPPDDAEAMLALAGGRIEKVRHFVAIEGHVFEVDEFLGDNAGLVVAEIELDAEDRRHPAPDWLGREVSHLPRYYNVNLVDRPYTRWTPSERAGEDLP</sequence>
<evidence type="ECO:0000313" key="4">
    <source>
        <dbReference type="Proteomes" id="UP000076830"/>
    </source>
</evidence>
<dbReference type="AlphaFoldDB" id="A0A161HJ45"/>
<dbReference type="PATRIC" id="fig|1300342.3.peg.492"/>
<dbReference type="PANTHER" id="PTHR40114">
    <property type="entry name" value="SLR0698 PROTEIN"/>
    <property type="match status" value="1"/>
</dbReference>
<dbReference type="InterPro" id="IPR033469">
    <property type="entry name" value="CYTH-like_dom_sf"/>
</dbReference>
<gene>
    <name evidence="3" type="ORF">I596_503</name>
</gene>
<dbReference type="Proteomes" id="UP000076830">
    <property type="component" value="Chromosome"/>
</dbReference>
<proteinExistence type="predicted"/>
<dbReference type="RefSeq" id="WP_067643610.1">
    <property type="nucleotide sequence ID" value="NZ_CP015249.1"/>
</dbReference>
<dbReference type="PIRSF" id="PIRSF016487">
    <property type="entry name" value="CYTH_UCP016487"/>
    <property type="match status" value="1"/>
</dbReference>
<keyword evidence="4" id="KW-1185">Reference proteome</keyword>
<dbReference type="Pfam" id="PF01928">
    <property type="entry name" value="CYTH"/>
    <property type="match status" value="1"/>
</dbReference>
<dbReference type="OrthoDB" id="9805588at2"/>
<dbReference type="EMBL" id="CP015249">
    <property type="protein sequence ID" value="ANB16540.1"/>
    <property type="molecule type" value="Genomic_DNA"/>
</dbReference>
<accession>A0A161HJ45</accession>
<feature type="active site" description="Proton acceptor" evidence="1">
    <location>
        <position position="30"/>
    </location>
</feature>
<dbReference type="KEGG" id="dko:I596_503"/>
<feature type="domain" description="CYTH" evidence="2">
    <location>
        <begin position="2"/>
        <end position="154"/>
    </location>
</feature>